<feature type="transmembrane region" description="Helical" evidence="3">
    <location>
        <begin position="156"/>
        <end position="177"/>
    </location>
</feature>
<dbReference type="InterPro" id="IPR041916">
    <property type="entry name" value="Anti_sigma_zinc_sf"/>
</dbReference>
<name>A0A1C6HYY9_9FIRM</name>
<protein>
    <recommendedName>
        <fullName evidence="2">Anti-sigma-W factor RsiW</fullName>
    </recommendedName>
</protein>
<proteinExistence type="inferred from homology"/>
<gene>
    <name evidence="5" type="ORF">SAMEA3545359_01115</name>
</gene>
<feature type="transmembrane region" description="Helical" evidence="3">
    <location>
        <begin position="101"/>
        <end position="121"/>
    </location>
</feature>
<keyword evidence="3" id="KW-1133">Transmembrane helix</keyword>
<organism evidence="5">
    <name type="scientific">uncultured Anaerotruncus sp</name>
    <dbReference type="NCBI Taxonomy" id="905011"/>
    <lineage>
        <taxon>Bacteria</taxon>
        <taxon>Bacillati</taxon>
        <taxon>Bacillota</taxon>
        <taxon>Clostridia</taxon>
        <taxon>Eubacteriales</taxon>
        <taxon>Oscillospiraceae</taxon>
        <taxon>Anaerotruncus</taxon>
        <taxon>environmental samples</taxon>
    </lineage>
</organism>
<keyword evidence="3" id="KW-0812">Transmembrane</keyword>
<feature type="transmembrane region" description="Helical" evidence="3">
    <location>
        <begin position="249"/>
        <end position="271"/>
    </location>
</feature>
<sequence>MRYSCELIKDLLPLYYDGACSAPSRAAVEEHLAACPACRQTLAAMGEDPYSGQLQREREQVIAHYGDHLKKKAVLIGGCALLVPLLACLVVNIVTGHALDWFFIVLAAMAVFASLTAVPLLAVRKKGLWTLCGFTCSLLVLLLCCCLYAGGDWFWVAAVPVLFGLAAVFLPMVARQLPLRGAPARHRALLVMVVDTLLLYAVIAVCGAYSGAAGYWRPALLITTVCALFAWLLFLAIRYLPASGLTRAGICTAAVAVFGSTIQDVIFWILYGERELTLLQADLWHWHTDALVNANTYLLILLVGGAVGAALIAAGLLRRRTPKKR</sequence>
<dbReference type="EMBL" id="FMHG01000001">
    <property type="protein sequence ID" value="SCJ62473.1"/>
    <property type="molecule type" value="Genomic_DNA"/>
</dbReference>
<evidence type="ECO:0000313" key="5">
    <source>
        <dbReference type="EMBL" id="SCJ62473.1"/>
    </source>
</evidence>
<reference evidence="5" key="1">
    <citation type="submission" date="2015-09" db="EMBL/GenBank/DDBJ databases">
        <authorList>
            <consortium name="Pathogen Informatics"/>
        </authorList>
    </citation>
    <scope>NUCLEOTIDE SEQUENCE</scope>
    <source>
        <strain evidence="5">2789STDY5834896</strain>
    </source>
</reference>
<feature type="transmembrane region" description="Helical" evidence="3">
    <location>
        <begin position="291"/>
        <end position="317"/>
    </location>
</feature>
<evidence type="ECO:0000256" key="1">
    <source>
        <dbReference type="ARBA" id="ARBA00024353"/>
    </source>
</evidence>
<feature type="transmembrane region" description="Helical" evidence="3">
    <location>
        <begin position="189"/>
        <end position="212"/>
    </location>
</feature>
<evidence type="ECO:0000256" key="2">
    <source>
        <dbReference type="ARBA" id="ARBA00024438"/>
    </source>
</evidence>
<feature type="domain" description="Putative zinc-finger" evidence="4">
    <location>
        <begin position="5"/>
        <end position="39"/>
    </location>
</feature>
<keyword evidence="3" id="KW-0472">Membrane</keyword>
<evidence type="ECO:0000256" key="3">
    <source>
        <dbReference type="SAM" id="Phobius"/>
    </source>
</evidence>
<accession>A0A1C6HYY9</accession>
<dbReference type="Pfam" id="PF13490">
    <property type="entry name" value="zf-HC2"/>
    <property type="match status" value="1"/>
</dbReference>
<feature type="transmembrane region" description="Helical" evidence="3">
    <location>
        <begin position="128"/>
        <end position="150"/>
    </location>
</feature>
<feature type="transmembrane region" description="Helical" evidence="3">
    <location>
        <begin position="73"/>
        <end position="95"/>
    </location>
</feature>
<evidence type="ECO:0000259" key="4">
    <source>
        <dbReference type="Pfam" id="PF13490"/>
    </source>
</evidence>
<dbReference type="InterPro" id="IPR027383">
    <property type="entry name" value="Znf_put"/>
</dbReference>
<comment type="similarity">
    <text evidence="1">Belongs to the zinc-associated anti-sigma factor (ZAS) superfamily. Anti-sigma-W factor family.</text>
</comment>
<dbReference type="AlphaFoldDB" id="A0A1C6HYY9"/>
<dbReference type="Gene3D" id="1.10.10.1320">
    <property type="entry name" value="Anti-sigma factor, zinc-finger domain"/>
    <property type="match status" value="1"/>
</dbReference>
<feature type="transmembrane region" description="Helical" evidence="3">
    <location>
        <begin position="218"/>
        <end position="237"/>
    </location>
</feature>